<feature type="non-terminal residue" evidence="3">
    <location>
        <position position="234"/>
    </location>
</feature>
<dbReference type="InterPro" id="IPR000308">
    <property type="entry name" value="14-3-3"/>
</dbReference>
<sequence>MVGSEIDQKYLGILAQYTQPFHEELSITLFRLLGLSSLLARKLYRARKQRKLDPTRATKSLDLYRHIIWMSKEGFIMVEDIIQNIIGSLISTQFAELRVLVYKLRASFLHIFVLFDCRYQASTLLPASLLGGGNAGPNTEIESHDYLGVTIEAFKKADELAADLLPAIHPLRLSVKLEYSAFTFDCVRDEDVGRKIAKKAIDDAFVCTDSLDDDAFEDATHLVGALGVFAKRNL</sequence>
<dbReference type="PANTHER" id="PTHR18860">
    <property type="entry name" value="14-3-3 PROTEIN"/>
    <property type="match status" value="1"/>
</dbReference>
<reference evidence="3 4" key="1">
    <citation type="journal article" date="2018" name="Nat. Ecol. Evol.">
        <title>Pezizomycetes genomes reveal the molecular basis of ectomycorrhizal truffle lifestyle.</title>
        <authorList>
            <person name="Murat C."/>
            <person name="Payen T."/>
            <person name="Noel B."/>
            <person name="Kuo A."/>
            <person name="Morin E."/>
            <person name="Chen J."/>
            <person name="Kohler A."/>
            <person name="Krizsan K."/>
            <person name="Balestrini R."/>
            <person name="Da Silva C."/>
            <person name="Montanini B."/>
            <person name="Hainaut M."/>
            <person name="Levati E."/>
            <person name="Barry K.W."/>
            <person name="Belfiori B."/>
            <person name="Cichocki N."/>
            <person name="Clum A."/>
            <person name="Dockter R.B."/>
            <person name="Fauchery L."/>
            <person name="Guy J."/>
            <person name="Iotti M."/>
            <person name="Le Tacon F."/>
            <person name="Lindquist E.A."/>
            <person name="Lipzen A."/>
            <person name="Malagnac F."/>
            <person name="Mello A."/>
            <person name="Molinier V."/>
            <person name="Miyauchi S."/>
            <person name="Poulain J."/>
            <person name="Riccioni C."/>
            <person name="Rubini A."/>
            <person name="Sitrit Y."/>
            <person name="Splivallo R."/>
            <person name="Traeger S."/>
            <person name="Wang M."/>
            <person name="Zifcakova L."/>
            <person name="Wipf D."/>
            <person name="Zambonelli A."/>
            <person name="Paolocci F."/>
            <person name="Nowrousian M."/>
            <person name="Ottonello S."/>
            <person name="Baldrian P."/>
            <person name="Spatafora J.W."/>
            <person name="Henrissat B."/>
            <person name="Nagy L.G."/>
            <person name="Aury J.M."/>
            <person name="Wincker P."/>
            <person name="Grigoriev I.V."/>
            <person name="Bonfante P."/>
            <person name="Martin F.M."/>
        </authorList>
    </citation>
    <scope>NUCLEOTIDE SEQUENCE [LARGE SCALE GENOMIC DNA]</scope>
    <source>
        <strain evidence="3 4">RN42</strain>
    </source>
</reference>
<dbReference type="InterPro" id="IPR023410">
    <property type="entry name" value="14-3-3_domain"/>
</dbReference>
<accession>A0A3N4HRC7</accession>
<dbReference type="STRING" id="1160509.A0A3N4HRC7"/>
<feature type="domain" description="14-3-3" evidence="2">
    <location>
        <begin position="150"/>
        <end position="225"/>
    </location>
</feature>
<dbReference type="InterPro" id="IPR036815">
    <property type="entry name" value="14-3-3_dom_sf"/>
</dbReference>
<keyword evidence="4" id="KW-1185">Reference proteome</keyword>
<dbReference type="Pfam" id="PF00244">
    <property type="entry name" value="14-3-3"/>
    <property type="match status" value="1"/>
</dbReference>
<proteinExistence type="inferred from homology"/>
<evidence type="ECO:0000256" key="1">
    <source>
        <dbReference type="ARBA" id="ARBA00006141"/>
    </source>
</evidence>
<dbReference type="SUPFAM" id="SSF48445">
    <property type="entry name" value="14-3-3 protein"/>
    <property type="match status" value="1"/>
</dbReference>
<dbReference type="Proteomes" id="UP000275078">
    <property type="component" value="Unassembled WGS sequence"/>
</dbReference>
<organism evidence="3 4">
    <name type="scientific">Ascobolus immersus RN42</name>
    <dbReference type="NCBI Taxonomy" id="1160509"/>
    <lineage>
        <taxon>Eukaryota</taxon>
        <taxon>Fungi</taxon>
        <taxon>Dikarya</taxon>
        <taxon>Ascomycota</taxon>
        <taxon>Pezizomycotina</taxon>
        <taxon>Pezizomycetes</taxon>
        <taxon>Pezizales</taxon>
        <taxon>Ascobolaceae</taxon>
        <taxon>Ascobolus</taxon>
    </lineage>
</organism>
<gene>
    <name evidence="3" type="ORF">BJ508DRAFT_192020</name>
</gene>
<dbReference type="AlphaFoldDB" id="A0A3N4HRC7"/>
<evidence type="ECO:0000259" key="2">
    <source>
        <dbReference type="Pfam" id="PF00244"/>
    </source>
</evidence>
<dbReference type="EMBL" id="ML119773">
    <property type="protein sequence ID" value="RPA75038.1"/>
    <property type="molecule type" value="Genomic_DNA"/>
</dbReference>
<dbReference type="Gene3D" id="1.20.190.20">
    <property type="entry name" value="14-3-3 domain"/>
    <property type="match status" value="1"/>
</dbReference>
<comment type="similarity">
    <text evidence="1">Belongs to the 14-3-3 family.</text>
</comment>
<protein>
    <submittedName>
        <fullName evidence="3">14-3-3 protein</fullName>
    </submittedName>
</protein>
<name>A0A3N4HRC7_ASCIM</name>
<evidence type="ECO:0000313" key="4">
    <source>
        <dbReference type="Proteomes" id="UP000275078"/>
    </source>
</evidence>
<evidence type="ECO:0000313" key="3">
    <source>
        <dbReference type="EMBL" id="RPA75038.1"/>
    </source>
</evidence>
<dbReference type="PRINTS" id="PR00305">
    <property type="entry name" value="1433ZETA"/>
</dbReference>
<dbReference type="OrthoDB" id="5370350at2759"/>